<dbReference type="AlphaFoldDB" id="A0A6N7QY74"/>
<accession>A0A6N7QY74</accession>
<protein>
    <submittedName>
        <fullName evidence="1">Uncharacterized protein</fullName>
    </submittedName>
</protein>
<comment type="caution">
    <text evidence="1">The sequence shown here is derived from an EMBL/GenBank/DDBJ whole genome shotgun (WGS) entry which is preliminary data.</text>
</comment>
<evidence type="ECO:0000313" key="2">
    <source>
        <dbReference type="Proteomes" id="UP000433788"/>
    </source>
</evidence>
<dbReference type="Proteomes" id="UP000433788">
    <property type="component" value="Unassembled WGS sequence"/>
</dbReference>
<sequence>MPKASLAKSLTTEEREEFVGNQQLLINPTWQQVKKALTKAEYRTWINQLPPDLVRKTFKKVTSGQEELVTLGIVECPKKFIYNLNSTVFQAVRLYDDVVGVYIARQSAAPGTATEPPIHSFERQPTRWFDTVMNTFWTALTDEQMNRIRERMILRLFPNSFAELEILFGVNRPEFISEAALNIRTLARRMQDQNIDQMTWGQLKKFDPVTTARYQNALLALAENNVISRQALEDYCDAGKIFTLAYGQWSGLQRIFAEAQLVLVIRSPALIEPTLNALPNQVTEKMISACRYHPSDMNTVGWIRLHIDHINKIVFIDEVQSDFIEIAREHRETVQPLLNAAEPWARHGICTCLQWARQIGYRLGFHTRASAAQGEGRTPSARKWNTYYGQHIKRFKFTETVVDGYPGPINVLE</sequence>
<reference evidence="1 2" key="1">
    <citation type="submission" date="2019-11" db="EMBL/GenBank/DDBJ databases">
        <authorList>
            <person name="Zhang X.Y."/>
        </authorList>
    </citation>
    <scope>NUCLEOTIDE SEQUENCE [LARGE SCALE GENOMIC DNA]</scope>
    <source>
        <strain evidence="1 2">C176</strain>
    </source>
</reference>
<proteinExistence type="predicted"/>
<evidence type="ECO:0000313" key="1">
    <source>
        <dbReference type="EMBL" id="MRH77634.1"/>
    </source>
</evidence>
<name>A0A6N7QY74_9GAMM</name>
<dbReference type="RefSeq" id="WP_153718670.1">
    <property type="nucleotide sequence ID" value="NZ_WJPP01000001.1"/>
</dbReference>
<keyword evidence="2" id="KW-1185">Reference proteome</keyword>
<gene>
    <name evidence="1" type="ORF">GH984_02835</name>
</gene>
<organism evidence="1 2">
    <name type="scientific">Spiribacter salilacus</name>
    <dbReference type="NCBI Taxonomy" id="2664894"/>
    <lineage>
        <taxon>Bacteria</taxon>
        <taxon>Pseudomonadati</taxon>
        <taxon>Pseudomonadota</taxon>
        <taxon>Gammaproteobacteria</taxon>
        <taxon>Chromatiales</taxon>
        <taxon>Ectothiorhodospiraceae</taxon>
        <taxon>Spiribacter</taxon>
    </lineage>
</organism>
<dbReference type="EMBL" id="WJPP01000001">
    <property type="protein sequence ID" value="MRH77634.1"/>
    <property type="molecule type" value="Genomic_DNA"/>
</dbReference>